<keyword evidence="3" id="KW-0808">Transferase</keyword>
<keyword evidence="2 6" id="KW-0032">Aminotransferase</keyword>
<dbReference type="RefSeq" id="WP_289835281.1">
    <property type="nucleotide sequence ID" value="NZ_JAUEIQ010000002.1"/>
</dbReference>
<dbReference type="PIRSF" id="PIRSF000521">
    <property type="entry name" value="Transaminase_4ab_Lys_Orn"/>
    <property type="match status" value="1"/>
</dbReference>
<proteinExistence type="inferred from homology"/>
<reference evidence="6" key="2">
    <citation type="submission" date="2024-05" db="EMBL/GenBank/DDBJ databases">
        <title>Identification and characterization of horizontal gene transfer across gut microbiota members of farm animals based on homology search.</title>
        <authorList>
            <person name="Schwarzerova J."/>
            <person name="Nykrynova M."/>
            <person name="Jureckova K."/>
            <person name="Cejkova D."/>
            <person name="Rychlik I."/>
        </authorList>
    </citation>
    <scope>NUCLEOTIDE SEQUENCE</scope>
    <source>
        <strain evidence="6">176_SSukc20</strain>
    </source>
</reference>
<evidence type="ECO:0000256" key="4">
    <source>
        <dbReference type="ARBA" id="ARBA00022898"/>
    </source>
</evidence>
<evidence type="ECO:0000256" key="2">
    <source>
        <dbReference type="ARBA" id="ARBA00022576"/>
    </source>
</evidence>
<dbReference type="Pfam" id="PF00202">
    <property type="entry name" value="Aminotran_3"/>
    <property type="match status" value="1"/>
</dbReference>
<dbReference type="InterPro" id="IPR015424">
    <property type="entry name" value="PyrdxlP-dep_Trfase"/>
</dbReference>
<dbReference type="InterPro" id="IPR005814">
    <property type="entry name" value="Aminotrans_3"/>
</dbReference>
<evidence type="ECO:0000313" key="7">
    <source>
        <dbReference type="Proteomes" id="UP001168435"/>
    </source>
</evidence>
<dbReference type="Proteomes" id="UP001168435">
    <property type="component" value="Unassembled WGS sequence"/>
</dbReference>
<dbReference type="Gene3D" id="3.90.1150.10">
    <property type="entry name" value="Aspartate Aminotransferase, domain 1"/>
    <property type="match status" value="2"/>
</dbReference>
<gene>
    <name evidence="6" type="ORF">QVN30_02345</name>
</gene>
<dbReference type="InterPro" id="IPR015421">
    <property type="entry name" value="PyrdxlP-dep_Trfase_major"/>
</dbReference>
<evidence type="ECO:0000313" key="6">
    <source>
        <dbReference type="EMBL" id="MDN0063145.1"/>
    </source>
</evidence>
<reference evidence="6" key="1">
    <citation type="submission" date="2023-06" db="EMBL/GenBank/DDBJ databases">
        <authorList>
            <person name="Zeman M."/>
            <person name="Kubasova T."/>
            <person name="Jahodarova E."/>
            <person name="Nykrynova M."/>
            <person name="Rychlik I."/>
        </authorList>
    </citation>
    <scope>NUCLEOTIDE SEQUENCE</scope>
    <source>
        <strain evidence="6">176_SSukc20</strain>
    </source>
</reference>
<dbReference type="SUPFAM" id="SSF53383">
    <property type="entry name" value="PLP-dependent transferases"/>
    <property type="match status" value="1"/>
</dbReference>
<comment type="similarity">
    <text evidence="5">Belongs to the class-III pyridoxal-phosphate-dependent aminotransferase family.</text>
</comment>
<keyword evidence="4 5" id="KW-0663">Pyridoxal phosphate</keyword>
<evidence type="ECO:0000256" key="1">
    <source>
        <dbReference type="ARBA" id="ARBA00001933"/>
    </source>
</evidence>
<dbReference type="PANTHER" id="PTHR11986">
    <property type="entry name" value="AMINOTRANSFERASE CLASS III"/>
    <property type="match status" value="1"/>
</dbReference>
<evidence type="ECO:0000256" key="3">
    <source>
        <dbReference type="ARBA" id="ARBA00022679"/>
    </source>
</evidence>
<sequence>MSLSTQKALESSFVMHTFGRSEVDFVSGHGMTLVDDAGREYLDFLAGIGVCCLGHAHPVLTDALRAQAEQLLHVSNYFYIEHRGEVAALLSKLANGDMDGARAVADAAVADAAVAGDADALLAAAAPAEGEQVWETFFANSGAEANEGSMKLARLYAKRAGNGGNTIVALRGSFHGRTLETIAATMQDRLQDSFKPLPGGFVACTPNDVDELRGIFERYGSEICAILLEPIQGESGVHPLTQEFMEAAAELVHGVGGVLIADEVQTGIFRSGKPFAFQTYGVEPDIMSLAKGIAGGVPAGACVAKKEIADVFRPGDHGTTFGGSCLAAVAACAVLCELTRGRYDEHAEQVGGYLREKLAGVPHVVEVRGSGLMIGCDLDEAVGDAHDVVAKMLDAGFVINATGAHTLRFLPPLICGEAEADALVEGLTKVLA</sequence>
<dbReference type="PANTHER" id="PTHR11986:SF79">
    <property type="entry name" value="ACETYLORNITHINE AMINOTRANSFERASE, MITOCHONDRIAL"/>
    <property type="match status" value="1"/>
</dbReference>
<dbReference type="PROSITE" id="PS00600">
    <property type="entry name" value="AA_TRANSFER_CLASS_3"/>
    <property type="match status" value="1"/>
</dbReference>
<name>A0ABT7XCK7_9ACTN</name>
<keyword evidence="7" id="KW-1185">Reference proteome</keyword>
<dbReference type="Gene3D" id="3.40.640.10">
    <property type="entry name" value="Type I PLP-dependent aspartate aminotransferase-like (Major domain)"/>
    <property type="match status" value="2"/>
</dbReference>
<dbReference type="InterPro" id="IPR049704">
    <property type="entry name" value="Aminotrans_3_PPA_site"/>
</dbReference>
<dbReference type="InterPro" id="IPR015422">
    <property type="entry name" value="PyrdxlP-dep_Trfase_small"/>
</dbReference>
<dbReference type="InterPro" id="IPR050103">
    <property type="entry name" value="Class-III_PLP-dep_AT"/>
</dbReference>
<dbReference type="GO" id="GO:0008483">
    <property type="term" value="F:transaminase activity"/>
    <property type="evidence" value="ECO:0007669"/>
    <property type="project" value="UniProtKB-KW"/>
</dbReference>
<accession>A0ABT7XCK7</accession>
<organism evidence="6 7">
    <name type="scientific">Collinsella ihumii</name>
    <dbReference type="NCBI Taxonomy" id="1720204"/>
    <lineage>
        <taxon>Bacteria</taxon>
        <taxon>Bacillati</taxon>
        <taxon>Actinomycetota</taxon>
        <taxon>Coriobacteriia</taxon>
        <taxon>Coriobacteriales</taxon>
        <taxon>Coriobacteriaceae</taxon>
        <taxon>Collinsella</taxon>
    </lineage>
</organism>
<protein>
    <submittedName>
        <fullName evidence="6">Aminotransferase class III-fold pyridoxal phosphate-dependent enzyme</fullName>
    </submittedName>
</protein>
<evidence type="ECO:0000256" key="5">
    <source>
        <dbReference type="RuleBase" id="RU003560"/>
    </source>
</evidence>
<dbReference type="CDD" id="cd00610">
    <property type="entry name" value="OAT_like"/>
    <property type="match status" value="1"/>
</dbReference>
<comment type="cofactor">
    <cofactor evidence="1">
        <name>pyridoxal 5'-phosphate</name>
        <dbReference type="ChEBI" id="CHEBI:597326"/>
    </cofactor>
</comment>
<comment type="caution">
    <text evidence="6">The sequence shown here is derived from an EMBL/GenBank/DDBJ whole genome shotgun (WGS) entry which is preliminary data.</text>
</comment>
<dbReference type="EMBL" id="JAUEIQ010000002">
    <property type="protein sequence ID" value="MDN0063145.1"/>
    <property type="molecule type" value="Genomic_DNA"/>
</dbReference>